<comment type="similarity">
    <text evidence="5">Belongs to the SRP19 family.</text>
</comment>
<dbReference type="RefSeq" id="WP_014405458.1">
    <property type="nucleotide sequence ID" value="NC_017034.1"/>
</dbReference>
<dbReference type="Proteomes" id="UP000005233">
    <property type="component" value="Chromosome"/>
</dbReference>
<dbReference type="HAMAP" id="MF_00305">
    <property type="entry name" value="SRP19"/>
    <property type="match status" value="1"/>
</dbReference>
<dbReference type="Pfam" id="PF01922">
    <property type="entry name" value="SRP19"/>
    <property type="match status" value="1"/>
</dbReference>
<keyword evidence="5" id="KW-0694">RNA-binding</keyword>
<keyword evidence="4 5" id="KW-0687">Ribonucleoprotein</keyword>
<dbReference type="GO" id="GO:0008312">
    <property type="term" value="F:7S RNA binding"/>
    <property type="evidence" value="ECO:0007669"/>
    <property type="project" value="UniProtKB-UniRule"/>
</dbReference>
<dbReference type="Gene3D" id="3.30.56.30">
    <property type="entry name" value="Signal recognition particle, SRP19-like subunit"/>
    <property type="match status" value="1"/>
</dbReference>
<protein>
    <recommendedName>
        <fullName evidence="5">Signal recognition particle 19 kDa protein</fullName>
        <shortName evidence="5">SRP19</shortName>
    </recommendedName>
</protein>
<keyword evidence="2 5" id="KW-0963">Cytoplasm</keyword>
<dbReference type="GeneID" id="11970757"/>
<dbReference type="InterPro" id="IPR036521">
    <property type="entry name" value="SRP19-like_sf"/>
</dbReference>
<sequence>MQKEEMKRSKRIVVWPIYLDLNYSRSKGRLTRKECSVRAPKVSEIKRAAESLGLHPEIEADKAHPSTWWDKEGRVTIDNVGPKTVLLDKIGVEIIRLRGGKQ</sequence>
<dbReference type="STRING" id="1041930.Mtc_0859"/>
<dbReference type="InterPro" id="IPR022938">
    <property type="entry name" value="SRP19_arc-type"/>
</dbReference>
<dbReference type="PANTHER" id="PTHR17453:SF0">
    <property type="entry name" value="SIGNAL RECOGNITION PARTICLE 19 KDA PROTEIN"/>
    <property type="match status" value="1"/>
</dbReference>
<evidence type="ECO:0000256" key="2">
    <source>
        <dbReference type="ARBA" id="ARBA00022490"/>
    </source>
</evidence>
<reference evidence="6 7" key="1">
    <citation type="journal article" date="2012" name="J. Bacteriol.">
        <title>Complete genome sequence of a thermophilic methanogen, Methanocella conradii HZ254, isolated from Chinese rice field soil.</title>
        <authorList>
            <person name="Lu Z."/>
            <person name="Lu Y."/>
        </authorList>
    </citation>
    <scope>NUCLEOTIDE SEQUENCE [LARGE SCALE GENOMIC DNA]</scope>
    <source>
        <strain evidence="7">DSM 24694 / JCM 17849 / CGMCC 1.5162 / HZ254</strain>
    </source>
</reference>
<comment type="function">
    <text evidence="5">Involved in targeting and insertion of nascent membrane proteins into the cytoplasmic membrane. Binds directly to 7S RNA and mediates binding of the 54 kDa subunit of the SRP.</text>
</comment>
<proteinExistence type="inferred from homology"/>
<dbReference type="GO" id="GO:0006617">
    <property type="term" value="P:SRP-dependent cotranslational protein targeting to membrane, signal sequence recognition"/>
    <property type="evidence" value="ECO:0007669"/>
    <property type="project" value="TreeGrafter"/>
</dbReference>
<dbReference type="KEGG" id="mez:Mtc_0859"/>
<evidence type="ECO:0000256" key="5">
    <source>
        <dbReference type="HAMAP-Rule" id="MF_00305"/>
    </source>
</evidence>
<evidence type="ECO:0000256" key="1">
    <source>
        <dbReference type="ARBA" id="ARBA00004496"/>
    </source>
</evidence>
<dbReference type="EMBL" id="CP003243">
    <property type="protein sequence ID" value="AFC99620.1"/>
    <property type="molecule type" value="Genomic_DNA"/>
</dbReference>
<dbReference type="InterPro" id="IPR002778">
    <property type="entry name" value="Signal_recog_particle_SRP19"/>
</dbReference>
<organism evidence="6 7">
    <name type="scientific">Methanocella conradii (strain DSM 24694 / JCM 17849 / CGMCC 1.5162 / HZ254)</name>
    <dbReference type="NCBI Taxonomy" id="1041930"/>
    <lineage>
        <taxon>Archaea</taxon>
        <taxon>Methanobacteriati</taxon>
        <taxon>Methanobacteriota</taxon>
        <taxon>Stenosarchaea group</taxon>
        <taxon>Methanomicrobia</taxon>
        <taxon>Methanocellales</taxon>
        <taxon>Methanocellaceae</taxon>
        <taxon>Methanocella</taxon>
    </lineage>
</organism>
<dbReference type="GO" id="GO:0048500">
    <property type="term" value="C:signal recognition particle"/>
    <property type="evidence" value="ECO:0007669"/>
    <property type="project" value="UniProtKB-UniRule"/>
</dbReference>
<gene>
    <name evidence="5 6" type="primary">srp19</name>
    <name evidence="6" type="ordered locus">Mtc_0859</name>
</gene>
<dbReference type="HOGENOM" id="CLU_169299_1_0_2"/>
<dbReference type="eggNOG" id="arCOG01217">
    <property type="taxonomic scope" value="Archaea"/>
</dbReference>
<evidence type="ECO:0000256" key="3">
    <source>
        <dbReference type="ARBA" id="ARBA00023135"/>
    </source>
</evidence>
<comment type="subcellular location">
    <subcellularLocation>
        <location evidence="1 5">Cytoplasm</location>
    </subcellularLocation>
</comment>
<evidence type="ECO:0000313" key="6">
    <source>
        <dbReference type="EMBL" id="AFC99620.1"/>
    </source>
</evidence>
<name>H8IAE6_METCZ</name>
<dbReference type="SUPFAM" id="SSF69695">
    <property type="entry name" value="SRP19"/>
    <property type="match status" value="1"/>
</dbReference>
<comment type="subunit">
    <text evidence="5">Part of the signal recognition particle protein translocation system, which is composed of SRP and FtsY. Archaeal SRP consists of a 7S RNA molecule of 300 nucleotides and two protein subunits: SRP54 and SRP19.</text>
</comment>
<evidence type="ECO:0000256" key="4">
    <source>
        <dbReference type="ARBA" id="ARBA00023274"/>
    </source>
</evidence>
<accession>H8IAE6</accession>
<keyword evidence="7" id="KW-1185">Reference proteome</keyword>
<dbReference type="AlphaFoldDB" id="H8IAE6"/>
<keyword evidence="3 5" id="KW-0733">Signal recognition particle</keyword>
<dbReference type="PANTHER" id="PTHR17453">
    <property type="entry name" value="SIGNAL RECOGNITION PARTICLE 19 KD PROTEIN"/>
    <property type="match status" value="1"/>
</dbReference>
<evidence type="ECO:0000313" key="7">
    <source>
        <dbReference type="Proteomes" id="UP000005233"/>
    </source>
</evidence>